<gene>
    <name evidence="2" type="ORF">JX360_14535</name>
</gene>
<keyword evidence="1" id="KW-1133">Transmembrane helix</keyword>
<dbReference type="RefSeq" id="WP_244352312.1">
    <property type="nucleotide sequence ID" value="NZ_JAFIRA010000047.1"/>
</dbReference>
<accession>A0ABT0CEA8</accession>
<name>A0ABT0CEA8_THEVL</name>
<keyword evidence="3" id="KW-1185">Reference proteome</keyword>
<sequence length="175" mass="19787">MTLETFFIHLNNNSLPIALLVFAAPWLIWILCHWIPGQWEEPFLLSLNIALATASVVLWAGYLAYASNTGGWQAVVKQADMLLLLLPPYYILSSIWVARQRMPLSQVPAFRTLQGIGILAAVYLILSWLSRRVYIIFFSYMPFSAFLWILAGLLGVAYIGYRIVIGPPPKYPPET</sequence>
<protein>
    <submittedName>
        <fullName evidence="2">Uncharacterized protein</fullName>
    </submittedName>
</protein>
<feature type="transmembrane region" description="Helical" evidence="1">
    <location>
        <begin position="110"/>
        <end position="129"/>
    </location>
</feature>
<reference evidence="2" key="1">
    <citation type="submission" date="2021-02" db="EMBL/GenBank/DDBJ databases">
        <title>The CRISPR/cas machinery reduction and long-range gene transfer in the hot spring cyanobacterium Synechococcus.</title>
        <authorList>
            <person name="Dvorak P."/>
            <person name="Jahodarova E."/>
            <person name="Hasler P."/>
            <person name="Poulickova A."/>
        </authorList>
    </citation>
    <scope>NUCLEOTIDE SEQUENCE</scope>
    <source>
        <strain evidence="2">Rupite</strain>
    </source>
</reference>
<evidence type="ECO:0000313" key="3">
    <source>
        <dbReference type="Proteomes" id="UP000830835"/>
    </source>
</evidence>
<dbReference type="Proteomes" id="UP000830835">
    <property type="component" value="Unassembled WGS sequence"/>
</dbReference>
<evidence type="ECO:0000313" key="2">
    <source>
        <dbReference type="EMBL" id="MCJ2544106.1"/>
    </source>
</evidence>
<feature type="transmembrane region" description="Helical" evidence="1">
    <location>
        <begin position="81"/>
        <end position="98"/>
    </location>
</feature>
<comment type="caution">
    <text evidence="2">The sequence shown here is derived from an EMBL/GenBank/DDBJ whole genome shotgun (WGS) entry which is preliminary data.</text>
</comment>
<feature type="transmembrane region" description="Helical" evidence="1">
    <location>
        <begin position="15"/>
        <end position="36"/>
    </location>
</feature>
<proteinExistence type="predicted"/>
<feature type="transmembrane region" description="Helical" evidence="1">
    <location>
        <begin position="43"/>
        <end position="61"/>
    </location>
</feature>
<organism evidence="2 3">
    <name type="scientific">Thermostichus vulcanus str. 'Rupite'</name>
    <dbReference type="NCBI Taxonomy" id="2813851"/>
    <lineage>
        <taxon>Bacteria</taxon>
        <taxon>Bacillati</taxon>
        <taxon>Cyanobacteriota</taxon>
        <taxon>Cyanophyceae</taxon>
        <taxon>Thermostichales</taxon>
        <taxon>Thermostichaceae</taxon>
        <taxon>Thermostichus</taxon>
    </lineage>
</organism>
<keyword evidence="1" id="KW-0812">Transmembrane</keyword>
<dbReference type="EMBL" id="JAFIRA010000047">
    <property type="protein sequence ID" value="MCJ2544106.1"/>
    <property type="molecule type" value="Genomic_DNA"/>
</dbReference>
<evidence type="ECO:0000256" key="1">
    <source>
        <dbReference type="SAM" id="Phobius"/>
    </source>
</evidence>
<keyword evidence="1" id="KW-0472">Membrane</keyword>
<feature type="transmembrane region" description="Helical" evidence="1">
    <location>
        <begin position="135"/>
        <end position="161"/>
    </location>
</feature>